<dbReference type="HOGENOM" id="CLU_025996_1_1_11"/>
<keyword evidence="1" id="KW-0812">Transmembrane</keyword>
<feature type="domain" description="Glycosyltransferase 2-like" evidence="2">
    <location>
        <begin position="44"/>
        <end position="151"/>
    </location>
</feature>
<dbReference type="KEGG" id="pdo:PSDT_0015"/>
<dbReference type="InterPro" id="IPR029044">
    <property type="entry name" value="Nucleotide-diphossugar_trans"/>
</dbReference>
<dbReference type="InterPro" id="IPR050834">
    <property type="entry name" value="Glycosyltransf_2"/>
</dbReference>
<dbReference type="GO" id="GO:0016757">
    <property type="term" value="F:glycosyltransferase activity"/>
    <property type="evidence" value="ECO:0007669"/>
    <property type="project" value="UniProtKB-KW"/>
</dbReference>
<keyword evidence="3" id="KW-0328">Glycosyltransferase</keyword>
<dbReference type="EMBL" id="AEON01000001">
    <property type="protein sequence ID" value="EFT82999.1"/>
    <property type="molecule type" value="Genomic_DNA"/>
</dbReference>
<keyword evidence="4" id="KW-1185">Reference proteome</keyword>
<dbReference type="PANTHER" id="PTHR43685:SF11">
    <property type="entry name" value="GLYCOSYLTRANSFERASE TAGX-RELATED"/>
    <property type="match status" value="1"/>
</dbReference>
<dbReference type="Gene3D" id="3.90.550.10">
    <property type="entry name" value="Spore Coat Polysaccharide Biosynthesis Protein SpsA, Chain A"/>
    <property type="match status" value="1"/>
</dbReference>
<dbReference type="eggNOG" id="COG0463">
    <property type="taxonomic scope" value="Bacteria"/>
</dbReference>
<dbReference type="EC" id="2.4.-.-" evidence="3"/>
<sequence>MTAKIVHDTDIDADATHMMEELDQEVTALPQHPPIPVVKSKTLTVVVPSYNVESCLRRCTNSLLNCESTADLEVIIVDDGSTDGTPALADSIAAISEGVIRVIHQKNKGHGGAVNAGIAAARGLYIKIVDADDWLDADAYAKVLSLLRTQAVQTSPVDMILTNYVYEKKAEDIQTVINYKHAIPAGRVLTWDDLRTFYVNQYLLMHAIIYRADVIRESRTVLPEHTFYVDFIYAYQPLPYVKTMVYLNVDFYRYFIGRSGQSVEKETMIRRVDQLLRVNELMVHVTPDKSTVSQGLYKYMIHFLSINCVVTSLFLILSRRKGNYALKDKMWEDLYNYSPQISHDVRKTTMARAINMPGPLGRSLVRWGYTISNHFVGFN</sequence>
<evidence type="ECO:0000259" key="2">
    <source>
        <dbReference type="Pfam" id="PF00535"/>
    </source>
</evidence>
<protein>
    <submittedName>
        <fullName evidence="3">Glycosyltransferase, group 2 family protein</fullName>
        <ecNumber evidence="3">2.4.-.-</ecNumber>
    </submittedName>
</protein>
<dbReference type="Pfam" id="PF00535">
    <property type="entry name" value="Glycos_transf_2"/>
    <property type="match status" value="1"/>
</dbReference>
<dbReference type="Proteomes" id="UP000004946">
    <property type="component" value="Chromosome"/>
</dbReference>
<dbReference type="SUPFAM" id="SSF53448">
    <property type="entry name" value="Nucleotide-diphospho-sugar transferases"/>
    <property type="match status" value="1"/>
</dbReference>
<keyword evidence="1" id="KW-0472">Membrane</keyword>
<dbReference type="PATRIC" id="fig|864564.6.peg.17"/>
<evidence type="ECO:0000313" key="4">
    <source>
        <dbReference type="Proteomes" id="UP000004946"/>
    </source>
</evidence>
<organism evidence="3 4">
    <name type="scientific">Parascardovia denticolens DSM 10105 = JCM 12538</name>
    <dbReference type="NCBI Taxonomy" id="864564"/>
    <lineage>
        <taxon>Bacteria</taxon>
        <taxon>Bacillati</taxon>
        <taxon>Actinomycetota</taxon>
        <taxon>Actinomycetes</taxon>
        <taxon>Bifidobacteriales</taxon>
        <taxon>Bifidobacteriaceae</taxon>
        <taxon>Parascardovia</taxon>
    </lineage>
</organism>
<evidence type="ECO:0000256" key="1">
    <source>
        <dbReference type="SAM" id="Phobius"/>
    </source>
</evidence>
<keyword evidence="1" id="KW-1133">Transmembrane helix</keyword>
<feature type="transmembrane region" description="Helical" evidence="1">
    <location>
        <begin position="299"/>
        <end position="317"/>
    </location>
</feature>
<dbReference type="AlphaFoldDB" id="E6JYE0"/>
<gene>
    <name evidence="3" type="ORF">HMPREF0620_0004</name>
</gene>
<proteinExistence type="predicted"/>
<name>E6JYE0_PARDN</name>
<keyword evidence="3" id="KW-0808">Transferase</keyword>
<evidence type="ECO:0000313" key="3">
    <source>
        <dbReference type="EMBL" id="EFT82999.1"/>
    </source>
</evidence>
<reference evidence="3 4" key="1">
    <citation type="submission" date="2010-12" db="EMBL/GenBank/DDBJ databases">
        <authorList>
            <person name="Muzny D."/>
            <person name="Qin X."/>
            <person name="Buhay C."/>
            <person name="Dugan-Rocha S."/>
            <person name="Ding Y."/>
            <person name="Chen G."/>
            <person name="Hawes A."/>
            <person name="Holder M."/>
            <person name="Jhangiani S."/>
            <person name="Johnson A."/>
            <person name="Khan Z."/>
            <person name="Li Z."/>
            <person name="Liu W."/>
            <person name="Liu X."/>
            <person name="Perez L."/>
            <person name="Shen H."/>
            <person name="Wang Q."/>
            <person name="Watt J."/>
            <person name="Xi L."/>
            <person name="Xin Y."/>
            <person name="Zhou J."/>
            <person name="Deng J."/>
            <person name="Jiang H."/>
            <person name="Liu Y."/>
            <person name="Qu J."/>
            <person name="Song X.-Z."/>
            <person name="Zhang L."/>
            <person name="Villasana D."/>
            <person name="Johnson A."/>
            <person name="Liu J."/>
            <person name="Liyanage D."/>
            <person name="Lorensuhewa L."/>
            <person name="Robinson T."/>
            <person name="Song A."/>
            <person name="Song B.-B."/>
            <person name="Dinh H."/>
            <person name="Thornton R."/>
            <person name="Coyle M."/>
            <person name="Francisco L."/>
            <person name="Jackson L."/>
            <person name="Javaid M."/>
            <person name="Korchina V."/>
            <person name="Kovar C."/>
            <person name="Mata R."/>
            <person name="Mathew T."/>
            <person name="Ngo R."/>
            <person name="Nguyen L."/>
            <person name="Nguyen N."/>
            <person name="Okwuonu G."/>
            <person name="Ongeri F."/>
            <person name="Pham C."/>
            <person name="Simmons D."/>
            <person name="Wilczek-Boney K."/>
            <person name="Hale W."/>
            <person name="Jakkamsetti A."/>
            <person name="Pham P."/>
            <person name="Ruth R."/>
            <person name="San Lucas F."/>
            <person name="Warren J."/>
            <person name="Zhang J."/>
            <person name="Zhao Z."/>
            <person name="Zhou C."/>
            <person name="Zhu D."/>
            <person name="Lee S."/>
            <person name="Bess C."/>
            <person name="Blankenburg K."/>
            <person name="Forbes L."/>
            <person name="Fu Q."/>
            <person name="Gubbala S."/>
            <person name="Hirani K."/>
            <person name="Jayaseelan J.C."/>
            <person name="Lara F."/>
            <person name="Munidasa M."/>
            <person name="Palculict T."/>
            <person name="Patil S."/>
            <person name="Pu L.-L."/>
            <person name="Saada N."/>
            <person name="Tang L."/>
            <person name="Weissenberger G."/>
            <person name="Zhu Y."/>
            <person name="Hemphill L."/>
            <person name="Shang Y."/>
            <person name="Youmans B."/>
            <person name="Ayvaz T."/>
            <person name="Ross M."/>
            <person name="Santibanez J."/>
            <person name="Aqrawi P."/>
            <person name="Gross S."/>
            <person name="Joshi V."/>
            <person name="Fowler G."/>
            <person name="Nazareth L."/>
            <person name="Reid J."/>
            <person name="Worley K."/>
            <person name="Petrosino J."/>
            <person name="Highlander S."/>
            <person name="Gibbs R."/>
        </authorList>
    </citation>
    <scope>NUCLEOTIDE SEQUENCE [LARGE SCALE GENOMIC DNA]</scope>
    <source>
        <strain evidence="3 4">DSM 10105</strain>
    </source>
</reference>
<accession>E6JYE0</accession>
<dbReference type="InterPro" id="IPR001173">
    <property type="entry name" value="Glyco_trans_2-like"/>
</dbReference>
<dbReference type="RefSeq" id="WP_006289981.1">
    <property type="nucleotide sequence ID" value="NZ_AP012333.1"/>
</dbReference>
<comment type="caution">
    <text evidence="3">The sequence shown here is derived from an EMBL/GenBank/DDBJ whole genome shotgun (WGS) entry which is preliminary data.</text>
</comment>
<dbReference type="PANTHER" id="PTHR43685">
    <property type="entry name" value="GLYCOSYLTRANSFERASE"/>
    <property type="match status" value="1"/>
</dbReference>
<dbReference type="CDD" id="cd04179">
    <property type="entry name" value="DPM_DPG-synthase_like"/>
    <property type="match status" value="1"/>
</dbReference>